<dbReference type="RefSeq" id="WP_154323035.1">
    <property type="nucleotide sequence ID" value="NZ_AP024846.1"/>
</dbReference>
<evidence type="ECO:0000313" key="1">
    <source>
        <dbReference type="EMBL" id="MSS39988.1"/>
    </source>
</evidence>
<sequence>MRSIKTLKRKLTSRHLIILSLVLLLFAADYVWSQCLAPWIYSVPADDVQVTELYELKNGDQDEISFIFPKEEKSPSYAAQYTHSCASIYYRGKSDDDQLMIWEEGQKVGPAPREIEQKVKEEYKNSQELDWGTFTYPMTLEP</sequence>
<organism evidence="1 2">
    <name type="scientific">Clostridium scindens (strain JCM 10418 / VPI 12708)</name>
    <dbReference type="NCBI Taxonomy" id="29347"/>
    <lineage>
        <taxon>Bacteria</taxon>
        <taxon>Bacillati</taxon>
        <taxon>Bacillota</taxon>
        <taxon>Clostridia</taxon>
        <taxon>Lachnospirales</taxon>
        <taxon>Lachnospiraceae</taxon>
    </lineage>
</organism>
<proteinExistence type="predicted"/>
<evidence type="ECO:0000313" key="2">
    <source>
        <dbReference type="Proteomes" id="UP000462363"/>
    </source>
</evidence>
<reference evidence="1 2" key="1">
    <citation type="submission" date="2019-08" db="EMBL/GenBank/DDBJ databases">
        <title>In-depth cultivation of the pig gut microbiome towards novel bacterial diversity and tailored functional studies.</title>
        <authorList>
            <person name="Wylensek D."/>
            <person name="Hitch T.C.A."/>
            <person name="Clavel T."/>
        </authorList>
    </citation>
    <scope>NUCLEOTIDE SEQUENCE [LARGE SCALE GENOMIC DNA]</scope>
    <source>
        <strain evidence="1 2">BL-389-WT-3D</strain>
    </source>
</reference>
<dbReference type="EMBL" id="VUMB01000010">
    <property type="protein sequence ID" value="MSS39988.1"/>
    <property type="molecule type" value="Genomic_DNA"/>
</dbReference>
<protein>
    <submittedName>
        <fullName evidence="1">Uncharacterized protein</fullName>
    </submittedName>
</protein>
<comment type="caution">
    <text evidence="1">The sequence shown here is derived from an EMBL/GenBank/DDBJ whole genome shotgun (WGS) entry which is preliminary data.</text>
</comment>
<dbReference type="AlphaFoldDB" id="A0A844F2K4"/>
<dbReference type="Proteomes" id="UP000462363">
    <property type="component" value="Unassembled WGS sequence"/>
</dbReference>
<accession>A0A844F2K4</accession>
<name>A0A844F2K4_CLOSV</name>
<gene>
    <name evidence="1" type="ORF">FYJ37_06400</name>
</gene>